<feature type="signal peptide" evidence="7">
    <location>
        <begin position="1"/>
        <end position="25"/>
    </location>
</feature>
<evidence type="ECO:0000256" key="1">
    <source>
        <dbReference type="ARBA" id="ARBA00022729"/>
    </source>
</evidence>
<dbReference type="InterPro" id="IPR009003">
    <property type="entry name" value="Peptidase_S1_PA"/>
</dbReference>
<dbReference type="CDD" id="cd00190">
    <property type="entry name" value="Tryp_SPc"/>
    <property type="match status" value="1"/>
</dbReference>
<keyword evidence="10" id="KW-1185">Reference proteome</keyword>
<accession>A0A1A9W1D5</accession>
<keyword evidence="5" id="KW-0325">Glycoprotein</keyword>
<evidence type="ECO:0000313" key="10">
    <source>
        <dbReference type="Proteomes" id="UP000091820"/>
    </source>
</evidence>
<dbReference type="PROSITE" id="PS50240">
    <property type="entry name" value="TRYPSIN_DOM"/>
    <property type="match status" value="1"/>
</dbReference>
<dbReference type="InterPro" id="IPR001314">
    <property type="entry name" value="Peptidase_S1A"/>
</dbReference>
<dbReference type="PRINTS" id="PR00722">
    <property type="entry name" value="CHYMOTRYPSIN"/>
</dbReference>
<evidence type="ECO:0000313" key="9">
    <source>
        <dbReference type="EnsemblMetazoa" id="GBRI002786-PA"/>
    </source>
</evidence>
<keyword evidence="2" id="KW-0106">Calcium</keyword>
<keyword evidence="3" id="KW-0865">Zymogen</keyword>
<evidence type="ECO:0000256" key="3">
    <source>
        <dbReference type="ARBA" id="ARBA00023145"/>
    </source>
</evidence>
<evidence type="ECO:0000256" key="6">
    <source>
        <dbReference type="ARBA" id="ARBA00024195"/>
    </source>
</evidence>
<dbReference type="SMART" id="SM00020">
    <property type="entry name" value="Tryp_SPc"/>
    <property type="match status" value="1"/>
</dbReference>
<dbReference type="InterPro" id="IPR051487">
    <property type="entry name" value="Ser/Thr_Proteases_Immune/Dev"/>
</dbReference>
<protein>
    <recommendedName>
        <fullName evidence="8">Peptidase S1 domain-containing protein</fullName>
    </recommendedName>
</protein>
<evidence type="ECO:0000259" key="8">
    <source>
        <dbReference type="PROSITE" id="PS50240"/>
    </source>
</evidence>
<organism evidence="9 10">
    <name type="scientific">Glossina brevipalpis</name>
    <dbReference type="NCBI Taxonomy" id="37001"/>
    <lineage>
        <taxon>Eukaryota</taxon>
        <taxon>Metazoa</taxon>
        <taxon>Ecdysozoa</taxon>
        <taxon>Arthropoda</taxon>
        <taxon>Hexapoda</taxon>
        <taxon>Insecta</taxon>
        <taxon>Pterygota</taxon>
        <taxon>Neoptera</taxon>
        <taxon>Endopterygota</taxon>
        <taxon>Diptera</taxon>
        <taxon>Brachycera</taxon>
        <taxon>Muscomorpha</taxon>
        <taxon>Hippoboscoidea</taxon>
        <taxon>Glossinidae</taxon>
        <taxon>Glossina</taxon>
    </lineage>
</organism>
<dbReference type="STRING" id="37001.A0A1A9W1D5"/>
<dbReference type="Gene3D" id="2.40.10.10">
    <property type="entry name" value="Trypsin-like serine proteases"/>
    <property type="match status" value="2"/>
</dbReference>
<evidence type="ECO:0000256" key="4">
    <source>
        <dbReference type="ARBA" id="ARBA00023157"/>
    </source>
</evidence>
<name>A0A1A9W1D5_9MUSC</name>
<comment type="similarity">
    <text evidence="6">Belongs to the peptidase S1 family. CLIP subfamily.</text>
</comment>
<dbReference type="FunFam" id="2.40.10.10:FF:000028">
    <property type="entry name" value="Serine protease easter"/>
    <property type="match status" value="1"/>
</dbReference>
<reference evidence="9" key="2">
    <citation type="submission" date="2020-05" db="UniProtKB">
        <authorList>
            <consortium name="EnsemblMetazoa"/>
        </authorList>
    </citation>
    <scope>IDENTIFICATION</scope>
    <source>
        <strain evidence="9">IAEA</strain>
    </source>
</reference>
<sequence>MRSSQHLLLVIYSYFLFLISEGVYSKGIATTVRSLLEENLPSSNVLPKPPHCGPDSLGDKLLLNNVVVDQYPWMALLGFKGDEGVEFLCGGNLINQRYVLTVAHCVDHSRRENQLSKIRLGEYDLNQEIDCVNSECNEKPVDINIEAIIVHPNYNVRSHHNDIALIRLAADVNYTRFIQPVCLPLPETRTNVTGEERLTVASWGRLDGNPNGKTHMTAHVVEQTDCANMLRKFSADLITSQICASTELYKGNCIGASGDPLMRIIDKNSWFLTKVKCGVTVNR</sequence>
<evidence type="ECO:0000256" key="2">
    <source>
        <dbReference type="ARBA" id="ARBA00022837"/>
    </source>
</evidence>
<dbReference type="SUPFAM" id="SSF50494">
    <property type="entry name" value="Trypsin-like serine proteases"/>
    <property type="match status" value="1"/>
</dbReference>
<reference evidence="10" key="1">
    <citation type="submission" date="2014-03" db="EMBL/GenBank/DDBJ databases">
        <authorList>
            <person name="Aksoy S."/>
            <person name="Warren W."/>
            <person name="Wilson R.K."/>
        </authorList>
    </citation>
    <scope>NUCLEOTIDE SEQUENCE [LARGE SCALE GENOMIC DNA]</scope>
    <source>
        <strain evidence="10">IAEA</strain>
    </source>
</reference>
<evidence type="ECO:0000256" key="5">
    <source>
        <dbReference type="ARBA" id="ARBA00023180"/>
    </source>
</evidence>
<dbReference type="Pfam" id="PF00089">
    <property type="entry name" value="Trypsin"/>
    <property type="match status" value="1"/>
</dbReference>
<keyword evidence="4" id="KW-1015">Disulfide bond</keyword>
<dbReference type="GO" id="GO:0004252">
    <property type="term" value="F:serine-type endopeptidase activity"/>
    <property type="evidence" value="ECO:0007669"/>
    <property type="project" value="InterPro"/>
</dbReference>
<feature type="chain" id="PRO_5008399849" description="Peptidase S1 domain-containing protein" evidence="7">
    <location>
        <begin position="26"/>
        <end position="283"/>
    </location>
</feature>
<dbReference type="InterPro" id="IPR043504">
    <property type="entry name" value="Peptidase_S1_PA_chymotrypsin"/>
</dbReference>
<evidence type="ECO:0000256" key="7">
    <source>
        <dbReference type="SAM" id="SignalP"/>
    </source>
</evidence>
<proteinExistence type="inferred from homology"/>
<dbReference type="GO" id="GO:0006508">
    <property type="term" value="P:proteolysis"/>
    <property type="evidence" value="ECO:0007669"/>
    <property type="project" value="InterPro"/>
</dbReference>
<dbReference type="EnsemblMetazoa" id="GBRI002786-RA">
    <property type="protein sequence ID" value="GBRI002786-PA"/>
    <property type="gene ID" value="GBRI002786"/>
</dbReference>
<dbReference type="AlphaFoldDB" id="A0A1A9W1D5"/>
<dbReference type="PANTHER" id="PTHR24256">
    <property type="entry name" value="TRYPTASE-RELATED"/>
    <property type="match status" value="1"/>
</dbReference>
<dbReference type="VEuPathDB" id="VectorBase:GBRI002786"/>
<keyword evidence="1 7" id="KW-0732">Signal</keyword>
<dbReference type="Proteomes" id="UP000091820">
    <property type="component" value="Unassembled WGS sequence"/>
</dbReference>
<dbReference type="InterPro" id="IPR001254">
    <property type="entry name" value="Trypsin_dom"/>
</dbReference>
<feature type="domain" description="Peptidase S1" evidence="8">
    <location>
        <begin position="56"/>
        <end position="283"/>
    </location>
</feature>